<feature type="compositionally biased region" description="Low complexity" evidence="7">
    <location>
        <begin position="79"/>
        <end position="94"/>
    </location>
</feature>
<feature type="region of interest" description="Disordered" evidence="7">
    <location>
        <begin position="43"/>
        <end position="98"/>
    </location>
</feature>
<dbReference type="PANTHER" id="PTHR13477:SF0">
    <property type="entry name" value="LARGE RIBOSOMAL SUBUNIT PROTEIN ML49"/>
    <property type="match status" value="1"/>
</dbReference>
<dbReference type="GO" id="GO:0003735">
    <property type="term" value="F:structural constituent of ribosome"/>
    <property type="evidence" value="ECO:0007669"/>
    <property type="project" value="InterPro"/>
</dbReference>
<evidence type="ECO:0000313" key="8">
    <source>
        <dbReference type="EMBL" id="PGH04054.1"/>
    </source>
</evidence>
<dbReference type="Pfam" id="PF05046">
    <property type="entry name" value="Img2"/>
    <property type="match status" value="1"/>
</dbReference>
<keyword evidence="4" id="KW-0496">Mitochondrion</keyword>
<feature type="compositionally biased region" description="Low complexity" evidence="7">
    <location>
        <begin position="43"/>
        <end position="55"/>
    </location>
</feature>
<name>A0A2B7WXF2_9EURO</name>
<reference evidence="8 9" key="1">
    <citation type="submission" date="2017-10" db="EMBL/GenBank/DDBJ databases">
        <title>Comparative genomics in systemic dimorphic fungi from Ajellomycetaceae.</title>
        <authorList>
            <person name="Munoz J.F."/>
            <person name="Mcewen J.G."/>
            <person name="Clay O.K."/>
            <person name="Cuomo C.A."/>
        </authorList>
    </citation>
    <scope>NUCLEOTIDE SEQUENCE [LARGE SCALE GENOMIC DNA]</scope>
    <source>
        <strain evidence="8 9">UAMH130</strain>
    </source>
</reference>
<evidence type="ECO:0000256" key="6">
    <source>
        <dbReference type="ARBA" id="ARBA00035191"/>
    </source>
</evidence>
<protein>
    <recommendedName>
        <fullName evidence="6">Large ribosomal subunit protein mL49</fullName>
    </recommendedName>
</protein>
<keyword evidence="9" id="KW-1185">Reference proteome</keyword>
<comment type="similarity">
    <text evidence="2">Belongs to the mitochondrion-specific ribosomal protein mL49 family.</text>
</comment>
<comment type="subcellular location">
    <subcellularLocation>
        <location evidence="1">Mitochondrion</location>
    </subcellularLocation>
</comment>
<evidence type="ECO:0000313" key="9">
    <source>
        <dbReference type="Proteomes" id="UP000224080"/>
    </source>
</evidence>
<evidence type="ECO:0000256" key="7">
    <source>
        <dbReference type="SAM" id="MobiDB-lite"/>
    </source>
</evidence>
<gene>
    <name evidence="8" type="ORF">GX51_03724</name>
</gene>
<sequence>MAALFPTSSISPALRQQSSMLSLCLRSNSSCLSNKRSLSSLSQSLSRSRTCRSQSPNRSFSSLATQTRHITTRISRPFSQSNSAKANKSATTAQPAPVHPPLPLTNLPYFIRRTPSNQLPVYLVTKAGGTKQETKIQKTEGDIDALCSDLAKTLGVEPNSKDIYINRLTGHVVVKDQFIVPEIIFDLSLILIPHAILLRLLFADRAFATLNEGTYYCKLHLDLSLNDVPAFWKSQRTPRRIEISATKAFMYSTIKALDQVDRGAIRAP</sequence>
<keyword evidence="3" id="KW-0689">Ribosomal protein</keyword>
<feature type="compositionally biased region" description="Polar residues" evidence="7">
    <location>
        <begin position="56"/>
        <end position="78"/>
    </location>
</feature>
<evidence type="ECO:0000256" key="1">
    <source>
        <dbReference type="ARBA" id="ARBA00004173"/>
    </source>
</evidence>
<dbReference type="STRING" id="2060905.A0A2B7WXF2"/>
<evidence type="ECO:0000256" key="3">
    <source>
        <dbReference type="ARBA" id="ARBA00022980"/>
    </source>
</evidence>
<dbReference type="AlphaFoldDB" id="A0A2B7WXF2"/>
<evidence type="ECO:0000256" key="5">
    <source>
        <dbReference type="ARBA" id="ARBA00023274"/>
    </source>
</evidence>
<proteinExistence type="inferred from homology"/>
<dbReference type="GO" id="GO:0006412">
    <property type="term" value="P:translation"/>
    <property type="evidence" value="ECO:0007669"/>
    <property type="project" value="InterPro"/>
</dbReference>
<keyword evidence="5" id="KW-0687">Ribonucleoprotein</keyword>
<dbReference type="Gene3D" id="3.30.780.10">
    <property type="entry name" value="SUI1-like domain"/>
    <property type="match status" value="1"/>
</dbReference>
<evidence type="ECO:0000256" key="4">
    <source>
        <dbReference type="ARBA" id="ARBA00023128"/>
    </source>
</evidence>
<organism evidence="8 9">
    <name type="scientific">Blastomyces parvus</name>
    <dbReference type="NCBI Taxonomy" id="2060905"/>
    <lineage>
        <taxon>Eukaryota</taxon>
        <taxon>Fungi</taxon>
        <taxon>Dikarya</taxon>
        <taxon>Ascomycota</taxon>
        <taxon>Pezizomycotina</taxon>
        <taxon>Eurotiomycetes</taxon>
        <taxon>Eurotiomycetidae</taxon>
        <taxon>Onygenales</taxon>
        <taxon>Ajellomycetaceae</taxon>
        <taxon>Blastomyces</taxon>
    </lineage>
</organism>
<dbReference type="EMBL" id="PDNC01000042">
    <property type="protein sequence ID" value="PGH04054.1"/>
    <property type="molecule type" value="Genomic_DNA"/>
</dbReference>
<accession>A0A2B7WXF2</accession>
<dbReference type="InterPro" id="IPR007740">
    <property type="entry name" value="Ribosomal_mL49"/>
</dbReference>
<dbReference type="OrthoDB" id="19439at2759"/>
<dbReference type="GO" id="GO:0005762">
    <property type="term" value="C:mitochondrial large ribosomal subunit"/>
    <property type="evidence" value="ECO:0007669"/>
    <property type="project" value="TreeGrafter"/>
</dbReference>
<dbReference type="PANTHER" id="PTHR13477">
    <property type="entry name" value="MITOCHONDRIAL 39S RIBOSOMAL PROTEIN L49"/>
    <property type="match status" value="1"/>
</dbReference>
<evidence type="ECO:0000256" key="2">
    <source>
        <dbReference type="ARBA" id="ARBA00005677"/>
    </source>
</evidence>
<dbReference type="Proteomes" id="UP000224080">
    <property type="component" value="Unassembled WGS sequence"/>
</dbReference>
<comment type="caution">
    <text evidence="8">The sequence shown here is derived from an EMBL/GenBank/DDBJ whole genome shotgun (WGS) entry which is preliminary data.</text>
</comment>